<dbReference type="Proteomes" id="UP001056012">
    <property type="component" value="Chromosome 3"/>
</dbReference>
<sequence length="997" mass="113134">MPTDSDTPPAIQLNGATEPTTMSPQTTTGHLSEPARPAMPTRNDTSYSKFSVLSVPPEGSILTGKQEHYLKRELISRQTKFEISELSSPTALRRFGAPFRSDAGEVAPEDSELPLLRYIFVNHVRNFPFLDKAKEKEFWQDKLQVFLESFASKDISSSEDRLEETKRRKLALKAEKLVELMMVSGIPTASGYEERIRFAEMEIVDRQANEKGLTMNAPSGHSINGWDVNVAGVRTTSVKRHLRYHTHAEYIIRVRQGDGQDIYIGRRYADFVQLHKRIRLELPGKVLAPLPRKNAKDGILQSYADDDDDVSSVSSESTQGPPPAEPNESSGGGGLRSYIFGGGHKRNASQSSLGKRSPRNSTDYSSYKPPRKLYREEQRVSLRAFLRSFLHNERIAHSNAMAEFLTRDPIEVNEEEMEDIQRREEMDQRRIEEQKQFYEVARQRAAELDIHMEKFRREIVESNGLSHLFQEIRVKNSIRELKPEYQKFAEWLRIEVAATLYHLFLAEDNSPELFAQAKRIHSLVPYGVLKNVIRIANPAAVMSGVLDLFLAQPFGARSLLQRIFGMAINDGVNSVQKTITTLAATKIKDDVLCDKIKAYVQADEGVKEVIRQEAANDNVDVVVTILRSEFFQPELSPQQVEKVFNAYVAWNNAVENVRSRHLSRATSRRSTSSISTNATDQVEKEMRAGAELFAHLKQYLKLCLRQRDKLMMLQIIEEPTTLQLFRDLFTIFYEPLVRVYKSANVYNSITDFALFVDDTIKTIEACQRQEVSADPNQTVQAFIDLCARHEDNFYKFVHEVHKHDNGLFDQLMGWLEGILDFLRHGPGSGGKLDMNALFQGAIDSKLIDKDKAIREINTLIKWQMARKKWHQDKTRQKMASGDEPDPLMGGIAGFKSSDFGLNPVCLTNSRTLGLCTDVTMQMDLQDLELDDNGSDSTDSEDMDDADVADPIEAERKSRARAAEKLRRKAGEPKKPPIVELYKLSDGFNSMLRNVLAS</sequence>
<proteinExistence type="predicted"/>
<feature type="compositionally biased region" description="Basic and acidic residues" evidence="1">
    <location>
        <begin position="952"/>
        <end position="976"/>
    </location>
</feature>
<dbReference type="InterPro" id="IPR024555">
    <property type="entry name" value="PX-associated"/>
</dbReference>
<evidence type="ECO:0000313" key="4">
    <source>
        <dbReference type="Proteomes" id="UP001056012"/>
    </source>
</evidence>
<evidence type="ECO:0000259" key="2">
    <source>
        <dbReference type="PROSITE" id="PS50195"/>
    </source>
</evidence>
<feature type="compositionally biased region" description="Polar residues" evidence="1">
    <location>
        <begin position="348"/>
        <end position="365"/>
    </location>
</feature>
<feature type="region of interest" description="Disordered" evidence="1">
    <location>
        <begin position="928"/>
        <end position="976"/>
    </location>
</feature>
<feature type="compositionally biased region" description="Low complexity" evidence="1">
    <location>
        <begin position="17"/>
        <end position="28"/>
    </location>
</feature>
<feature type="domain" description="PX" evidence="2">
    <location>
        <begin position="228"/>
        <end position="412"/>
    </location>
</feature>
<dbReference type="OrthoDB" id="71672at2759"/>
<gene>
    <name evidence="3" type="ORF">yc1106_04420</name>
</gene>
<dbReference type="InterPro" id="IPR036871">
    <property type="entry name" value="PX_dom_sf"/>
</dbReference>
<dbReference type="CDD" id="cd06869">
    <property type="entry name" value="PX_UP2_fungi"/>
    <property type="match status" value="1"/>
</dbReference>
<dbReference type="VEuPathDB" id="FungiDB:yc1106_04420"/>
<dbReference type="Pfam" id="PF00787">
    <property type="entry name" value="PX"/>
    <property type="match status" value="1"/>
</dbReference>
<accession>A0A9Q8Z7E2</accession>
<dbReference type="PANTHER" id="PTHR47185:SF1">
    <property type="entry name" value="PX DOMAIN-CONTAINING PROTEIN YPR097W"/>
    <property type="match status" value="1"/>
</dbReference>
<dbReference type="Pfam" id="PF12828">
    <property type="entry name" value="PXB"/>
    <property type="match status" value="1"/>
</dbReference>
<feature type="compositionally biased region" description="Acidic residues" evidence="1">
    <location>
        <begin position="928"/>
        <end position="951"/>
    </location>
</feature>
<evidence type="ECO:0000256" key="1">
    <source>
        <dbReference type="SAM" id="MobiDB-lite"/>
    </source>
</evidence>
<dbReference type="SMART" id="SM00312">
    <property type="entry name" value="PX"/>
    <property type="match status" value="1"/>
</dbReference>
<dbReference type="Gene3D" id="3.30.1520.10">
    <property type="entry name" value="Phox-like domain"/>
    <property type="match status" value="1"/>
</dbReference>
<feature type="region of interest" description="Disordered" evidence="1">
    <location>
        <begin position="303"/>
        <end position="372"/>
    </location>
</feature>
<keyword evidence="4" id="KW-1185">Reference proteome</keyword>
<feature type="region of interest" description="Disordered" evidence="1">
    <location>
        <begin position="661"/>
        <end position="680"/>
    </location>
</feature>
<name>A0A9Q8Z7E2_CURCL</name>
<dbReference type="SUPFAM" id="SSF64268">
    <property type="entry name" value="PX domain"/>
    <property type="match status" value="1"/>
</dbReference>
<dbReference type="AlphaFoldDB" id="A0A9Q8Z7E2"/>
<dbReference type="PROSITE" id="PS50195">
    <property type="entry name" value="PX"/>
    <property type="match status" value="1"/>
</dbReference>
<dbReference type="PANTHER" id="PTHR47185">
    <property type="entry name" value="PX DOMAIN-CONTAINING PROTEIN YPR097W"/>
    <property type="match status" value="1"/>
</dbReference>
<dbReference type="InterPro" id="IPR001683">
    <property type="entry name" value="PX_dom"/>
</dbReference>
<reference evidence="3" key="1">
    <citation type="submission" date="2021-12" db="EMBL/GenBank/DDBJ databases">
        <title>Curvularia clavata genome.</title>
        <authorList>
            <person name="Cao Y."/>
        </authorList>
    </citation>
    <scope>NUCLEOTIDE SEQUENCE</scope>
    <source>
        <strain evidence="3">Yc1106</strain>
    </source>
</reference>
<dbReference type="EMBL" id="CP089276">
    <property type="protein sequence ID" value="USP77146.1"/>
    <property type="molecule type" value="Genomic_DNA"/>
</dbReference>
<evidence type="ECO:0000313" key="3">
    <source>
        <dbReference type="EMBL" id="USP77146.1"/>
    </source>
</evidence>
<dbReference type="GO" id="GO:0035091">
    <property type="term" value="F:phosphatidylinositol binding"/>
    <property type="evidence" value="ECO:0007669"/>
    <property type="project" value="InterPro"/>
</dbReference>
<feature type="region of interest" description="Disordered" evidence="1">
    <location>
        <begin position="1"/>
        <end position="45"/>
    </location>
</feature>
<organism evidence="3 4">
    <name type="scientific">Curvularia clavata</name>
    <dbReference type="NCBI Taxonomy" id="95742"/>
    <lineage>
        <taxon>Eukaryota</taxon>
        <taxon>Fungi</taxon>
        <taxon>Dikarya</taxon>
        <taxon>Ascomycota</taxon>
        <taxon>Pezizomycotina</taxon>
        <taxon>Dothideomycetes</taxon>
        <taxon>Pleosporomycetidae</taxon>
        <taxon>Pleosporales</taxon>
        <taxon>Pleosporineae</taxon>
        <taxon>Pleosporaceae</taxon>
        <taxon>Curvularia</taxon>
    </lineage>
</organism>
<dbReference type="Pfam" id="PF12825">
    <property type="entry name" value="DUF3818"/>
    <property type="match status" value="1"/>
</dbReference>
<protein>
    <recommendedName>
        <fullName evidence="2">PX domain-containing protein</fullName>
    </recommendedName>
</protein>
<dbReference type="InterPro" id="IPR024554">
    <property type="entry name" value="LEC1-like_C"/>
</dbReference>
<dbReference type="InterPro" id="IPR047168">
    <property type="entry name" value="LEC1-like"/>
</dbReference>